<name>A0A7W7GUZ7_9ACTN</name>
<dbReference type="GO" id="GO:0005509">
    <property type="term" value="F:calcium ion binding"/>
    <property type="evidence" value="ECO:0007669"/>
    <property type="project" value="InterPro"/>
</dbReference>
<dbReference type="PANTHER" id="PTHR38340:SF1">
    <property type="entry name" value="S-LAYER PROTEIN"/>
    <property type="match status" value="1"/>
</dbReference>
<organism evidence="5 6">
    <name type="scientific">Actinoplanes octamycinicus</name>
    <dbReference type="NCBI Taxonomy" id="135948"/>
    <lineage>
        <taxon>Bacteria</taxon>
        <taxon>Bacillati</taxon>
        <taxon>Actinomycetota</taxon>
        <taxon>Actinomycetes</taxon>
        <taxon>Micromonosporales</taxon>
        <taxon>Micromonosporaceae</taxon>
        <taxon>Actinoplanes</taxon>
    </lineage>
</organism>
<feature type="region of interest" description="Disordered" evidence="3">
    <location>
        <begin position="156"/>
        <end position="208"/>
    </location>
</feature>
<protein>
    <submittedName>
        <fullName evidence="5">Ca2+-binding RTX toxin-like protein</fullName>
    </submittedName>
</protein>
<accession>A0A7W7GUZ7</accession>
<dbReference type="InterPro" id="IPR001343">
    <property type="entry name" value="Hemolysn_Ca-bd"/>
</dbReference>
<dbReference type="InterPro" id="IPR050557">
    <property type="entry name" value="RTX_toxin/Mannuronan_C5-epim"/>
</dbReference>
<comment type="caution">
    <text evidence="5">The sequence shown here is derived from an EMBL/GenBank/DDBJ whole genome shotgun (WGS) entry which is preliminary data.</text>
</comment>
<evidence type="ECO:0000256" key="3">
    <source>
        <dbReference type="SAM" id="MobiDB-lite"/>
    </source>
</evidence>
<feature type="chain" id="PRO_5038534234" evidence="4">
    <location>
        <begin position="22"/>
        <end position="389"/>
    </location>
</feature>
<dbReference type="PRINTS" id="PR00313">
    <property type="entry name" value="CABNDNGRPT"/>
</dbReference>
<gene>
    <name evidence="5" type="ORF">BJY16_002176</name>
</gene>
<dbReference type="InterPro" id="IPR018511">
    <property type="entry name" value="Hemolysin-typ_Ca-bd_CS"/>
</dbReference>
<comment type="subcellular location">
    <subcellularLocation>
        <location evidence="1">Secreted</location>
    </subcellularLocation>
</comment>
<feature type="compositionally biased region" description="Basic and acidic residues" evidence="3">
    <location>
        <begin position="175"/>
        <end position="192"/>
    </location>
</feature>
<keyword evidence="2" id="KW-0964">Secreted</keyword>
<dbReference type="PROSITE" id="PS00330">
    <property type="entry name" value="HEMOLYSIN_CALCIUM"/>
    <property type="match status" value="3"/>
</dbReference>
<keyword evidence="4" id="KW-0732">Signal</keyword>
<keyword evidence="6" id="KW-1185">Reference proteome</keyword>
<feature type="region of interest" description="Disordered" evidence="3">
    <location>
        <begin position="346"/>
        <end position="374"/>
    </location>
</feature>
<dbReference type="EMBL" id="JACHNB010000001">
    <property type="protein sequence ID" value="MBB4738717.1"/>
    <property type="molecule type" value="Genomic_DNA"/>
</dbReference>
<dbReference type="Proteomes" id="UP000546162">
    <property type="component" value="Unassembled WGS sequence"/>
</dbReference>
<proteinExistence type="predicted"/>
<evidence type="ECO:0000256" key="1">
    <source>
        <dbReference type="ARBA" id="ARBA00004613"/>
    </source>
</evidence>
<dbReference type="GO" id="GO:0005576">
    <property type="term" value="C:extracellular region"/>
    <property type="evidence" value="ECO:0007669"/>
    <property type="project" value="UniProtKB-SubCell"/>
</dbReference>
<evidence type="ECO:0000313" key="5">
    <source>
        <dbReference type="EMBL" id="MBB4738717.1"/>
    </source>
</evidence>
<dbReference type="Gene3D" id="2.150.10.10">
    <property type="entry name" value="Serralysin-like metalloprotease, C-terminal"/>
    <property type="match status" value="3"/>
</dbReference>
<dbReference type="AlphaFoldDB" id="A0A7W7GUZ7"/>
<feature type="compositionally biased region" description="Basic and acidic residues" evidence="3">
    <location>
        <begin position="274"/>
        <end position="288"/>
    </location>
</feature>
<evidence type="ECO:0000256" key="2">
    <source>
        <dbReference type="ARBA" id="ARBA00022525"/>
    </source>
</evidence>
<evidence type="ECO:0000313" key="6">
    <source>
        <dbReference type="Proteomes" id="UP000546162"/>
    </source>
</evidence>
<evidence type="ECO:0000256" key="4">
    <source>
        <dbReference type="SAM" id="SignalP"/>
    </source>
</evidence>
<dbReference type="InterPro" id="IPR011049">
    <property type="entry name" value="Serralysin-like_metalloprot_C"/>
</dbReference>
<dbReference type="PANTHER" id="PTHR38340">
    <property type="entry name" value="S-LAYER PROTEIN"/>
    <property type="match status" value="1"/>
</dbReference>
<dbReference type="SUPFAM" id="SSF51120">
    <property type="entry name" value="beta-Roll"/>
    <property type="match status" value="3"/>
</dbReference>
<sequence length="389" mass="39615">MRHHTRLAALGLALVTTASVAAVGSPAQAASAGTASVTATTKVRYAAAKGARSKVVLTRSGNTITIDDVVAIKPGKGCKKVDRTKVRCTTRKAPTRLQVYTYDRGDSIVNDTDVRMTASAGTGNDRVYGGSRGDRIAGDDGADKLYGRGGNDNLNGWDGNDLVHGGDGNDSIEESSSKRSGSDVLHGDRGDDYIDGETGNDKLYGDDGSDLIFGGPGLDRLEGGYGPDTLQGDDCSRGAGFGPCVAADVLLGGPDVDTVSYSDSDAPLVVDLDGARGDDGRSGEHDTVGADVENLGGGTKNDRLTGNGAANYIHGGRGGNDTIHGGAGDDQLSGGVGRDGLYGDAGDDVLLGSDDDGAEAADWLDGGVNGDAGDQCVATRRDTLRGCER</sequence>
<feature type="signal peptide" evidence="4">
    <location>
        <begin position="1"/>
        <end position="21"/>
    </location>
</feature>
<dbReference type="Pfam" id="PF00353">
    <property type="entry name" value="HemolysinCabind"/>
    <property type="match status" value="4"/>
</dbReference>
<reference evidence="5 6" key="1">
    <citation type="submission" date="2020-08" db="EMBL/GenBank/DDBJ databases">
        <title>Sequencing the genomes of 1000 actinobacteria strains.</title>
        <authorList>
            <person name="Klenk H.-P."/>
        </authorList>
    </citation>
    <scope>NUCLEOTIDE SEQUENCE [LARGE SCALE GENOMIC DNA]</scope>
    <source>
        <strain evidence="5 6">DSM 45809</strain>
    </source>
</reference>
<feature type="region of interest" description="Disordered" evidence="3">
    <location>
        <begin position="274"/>
        <end position="303"/>
    </location>
</feature>
<dbReference type="RefSeq" id="WP_185039291.1">
    <property type="nucleotide sequence ID" value="NZ_BAABFG010000005.1"/>
</dbReference>